<dbReference type="PANTHER" id="PTHR23501">
    <property type="entry name" value="MAJOR FACILITATOR SUPERFAMILY"/>
    <property type="match status" value="1"/>
</dbReference>
<feature type="domain" description="Major facilitator superfamily (MFS) profile" evidence="7">
    <location>
        <begin position="1"/>
        <end position="453"/>
    </location>
</feature>
<dbReference type="EMBL" id="KZ613912">
    <property type="protein sequence ID" value="PMD52337.1"/>
    <property type="molecule type" value="Genomic_DNA"/>
</dbReference>
<evidence type="ECO:0000256" key="2">
    <source>
        <dbReference type="ARBA" id="ARBA00022692"/>
    </source>
</evidence>
<feature type="transmembrane region" description="Helical" evidence="5">
    <location>
        <begin position="91"/>
        <end position="112"/>
    </location>
</feature>
<organism evidence="8 9">
    <name type="scientific">Hyaloscypha bicolor E</name>
    <dbReference type="NCBI Taxonomy" id="1095630"/>
    <lineage>
        <taxon>Eukaryota</taxon>
        <taxon>Fungi</taxon>
        <taxon>Dikarya</taxon>
        <taxon>Ascomycota</taxon>
        <taxon>Pezizomycotina</taxon>
        <taxon>Leotiomycetes</taxon>
        <taxon>Helotiales</taxon>
        <taxon>Hyaloscyphaceae</taxon>
        <taxon>Hyaloscypha</taxon>
        <taxon>Hyaloscypha bicolor</taxon>
    </lineage>
</organism>
<feature type="transmembrane region" description="Helical" evidence="5">
    <location>
        <begin position="326"/>
        <end position="347"/>
    </location>
</feature>
<dbReference type="Gene3D" id="1.20.1720.10">
    <property type="entry name" value="Multidrug resistance protein D"/>
    <property type="match status" value="1"/>
</dbReference>
<evidence type="ECO:0000259" key="7">
    <source>
        <dbReference type="PROSITE" id="PS50850"/>
    </source>
</evidence>
<feature type="transmembrane region" description="Helical" evidence="5">
    <location>
        <begin position="66"/>
        <end position="85"/>
    </location>
</feature>
<name>A0A2J6SNI0_9HELO</name>
<dbReference type="GeneID" id="36594213"/>
<feature type="transmembrane region" description="Helical" evidence="5">
    <location>
        <begin position="154"/>
        <end position="174"/>
    </location>
</feature>
<dbReference type="OrthoDB" id="2351791at2759"/>
<dbReference type="InParanoid" id="A0A2J6SNI0"/>
<feature type="transmembrane region" description="Helical" evidence="5">
    <location>
        <begin position="261"/>
        <end position="282"/>
    </location>
</feature>
<feature type="transmembrane region" description="Helical" evidence="5">
    <location>
        <begin position="224"/>
        <end position="240"/>
    </location>
</feature>
<dbReference type="Pfam" id="PF07690">
    <property type="entry name" value="MFS_1"/>
    <property type="match status" value="1"/>
</dbReference>
<proteinExistence type="predicted"/>
<feature type="signal peptide" evidence="6">
    <location>
        <begin position="1"/>
        <end position="31"/>
    </location>
</feature>
<dbReference type="InterPro" id="IPR011701">
    <property type="entry name" value="MFS"/>
</dbReference>
<keyword evidence="6" id="KW-0732">Signal</keyword>
<feature type="transmembrane region" description="Helical" evidence="5">
    <location>
        <begin position="124"/>
        <end position="142"/>
    </location>
</feature>
<feature type="chain" id="PRO_5014425498" evidence="6">
    <location>
        <begin position="32"/>
        <end position="577"/>
    </location>
</feature>
<feature type="transmembrane region" description="Helical" evidence="5">
    <location>
        <begin position="353"/>
        <end position="372"/>
    </location>
</feature>
<dbReference type="Gene3D" id="1.20.1250.20">
    <property type="entry name" value="MFS general substrate transporter like domains"/>
    <property type="match status" value="1"/>
</dbReference>
<dbReference type="GO" id="GO:0022857">
    <property type="term" value="F:transmembrane transporter activity"/>
    <property type="evidence" value="ECO:0007669"/>
    <property type="project" value="InterPro"/>
</dbReference>
<sequence>MSKPQTRTFLFCMLGICSRLQIWSIVKDVHSTNIQGFWAVTAYQVCSTVLQPTSASASGIFGRKTIVLLGIILFTIGALLASLAQDVTLLIVGRCIQGSGGGTLMTMTFVVLTDLVSLKERGKWVGLLSMVWLVGAVLGPIIGGVFSEKVSWRWIFWVSIMLSAISLTLVISFLRIDEKPKDFRHTIEDIDWFGAFLFVSSLTSFLVPISWGGISYSWNNVRTLVPLILGLLGLVGWCFFEQLLATKPMVRLGVLGNRTAAVTYFGILIHGMASFISIYYLPLYFQTALNFSPIKAGVALLPLCLASGLSAVIVGNTIARIGLYRWAIFGGWALFIFGTGLLQLLNIGTSTPSWIFLLVVSGLGSGMLYTSLSSPAQASARDEDMATAAGLVPFFRSLGQALGIVVGDAIFQNQMERSLSQDPEFSDSSLTFAKNALALTQTIKSLPLDSPTRLHIVESFVHSLRVVWWTTLGLAVLTGLLSLLTKGLTLNRVPIEGRAVLEGKKGSEMAVNRRSRASNSTKRTAAYKKRRRYMDVYKNNGTVGGRIESITKRKEGRIENKMDEELGRGRRTVEALR</sequence>
<keyword evidence="2 5" id="KW-0812">Transmembrane</keyword>
<dbReference type="RefSeq" id="XP_024729241.1">
    <property type="nucleotide sequence ID" value="XM_024886136.1"/>
</dbReference>
<dbReference type="PROSITE" id="PS50850">
    <property type="entry name" value="MFS"/>
    <property type="match status" value="1"/>
</dbReference>
<accession>A0A2J6SNI0</accession>
<evidence type="ECO:0000313" key="9">
    <source>
        <dbReference type="Proteomes" id="UP000235371"/>
    </source>
</evidence>
<reference evidence="8 9" key="1">
    <citation type="submission" date="2016-04" db="EMBL/GenBank/DDBJ databases">
        <title>A degradative enzymes factory behind the ericoid mycorrhizal symbiosis.</title>
        <authorList>
            <consortium name="DOE Joint Genome Institute"/>
            <person name="Martino E."/>
            <person name="Morin E."/>
            <person name="Grelet G."/>
            <person name="Kuo A."/>
            <person name="Kohler A."/>
            <person name="Daghino S."/>
            <person name="Barry K."/>
            <person name="Choi C."/>
            <person name="Cichocki N."/>
            <person name="Clum A."/>
            <person name="Copeland A."/>
            <person name="Hainaut M."/>
            <person name="Haridas S."/>
            <person name="Labutti K."/>
            <person name="Lindquist E."/>
            <person name="Lipzen A."/>
            <person name="Khouja H.-R."/>
            <person name="Murat C."/>
            <person name="Ohm R."/>
            <person name="Olson A."/>
            <person name="Spatafora J."/>
            <person name="Veneault-Fourrey C."/>
            <person name="Henrissat B."/>
            <person name="Grigoriev I."/>
            <person name="Martin F."/>
            <person name="Perotto S."/>
        </authorList>
    </citation>
    <scope>NUCLEOTIDE SEQUENCE [LARGE SCALE GENOMIC DNA]</scope>
    <source>
        <strain evidence="8 9">E</strain>
    </source>
</reference>
<dbReference type="InterPro" id="IPR020846">
    <property type="entry name" value="MFS_dom"/>
</dbReference>
<feature type="transmembrane region" description="Helical" evidence="5">
    <location>
        <begin position="195"/>
        <end position="218"/>
    </location>
</feature>
<dbReference type="SUPFAM" id="SSF103473">
    <property type="entry name" value="MFS general substrate transporter"/>
    <property type="match status" value="1"/>
</dbReference>
<dbReference type="PANTHER" id="PTHR23501:SF59">
    <property type="entry name" value="MAJOR FACILITATOR SUPERFAMILY (MFS) PROFILE DOMAIN-CONTAINING PROTEIN-RELATED"/>
    <property type="match status" value="1"/>
</dbReference>
<feature type="transmembrane region" description="Helical" evidence="5">
    <location>
        <begin position="393"/>
        <end position="411"/>
    </location>
</feature>
<keyword evidence="4 5" id="KW-0472">Membrane</keyword>
<evidence type="ECO:0000256" key="6">
    <source>
        <dbReference type="SAM" id="SignalP"/>
    </source>
</evidence>
<feature type="transmembrane region" description="Helical" evidence="5">
    <location>
        <begin position="466"/>
        <end position="484"/>
    </location>
</feature>
<protein>
    <submittedName>
        <fullName evidence="8">MFS general substrate transporter</fullName>
    </submittedName>
</protein>
<gene>
    <name evidence="8" type="ORF">K444DRAFT_657234</name>
</gene>
<keyword evidence="3 5" id="KW-1133">Transmembrane helix</keyword>
<dbReference type="AlphaFoldDB" id="A0A2J6SNI0"/>
<evidence type="ECO:0000313" key="8">
    <source>
        <dbReference type="EMBL" id="PMD52337.1"/>
    </source>
</evidence>
<dbReference type="GO" id="GO:0005886">
    <property type="term" value="C:plasma membrane"/>
    <property type="evidence" value="ECO:0007669"/>
    <property type="project" value="TreeGrafter"/>
</dbReference>
<comment type="subcellular location">
    <subcellularLocation>
        <location evidence="1">Membrane</location>
        <topology evidence="1">Multi-pass membrane protein</topology>
    </subcellularLocation>
</comment>
<evidence type="ECO:0000256" key="5">
    <source>
        <dbReference type="SAM" id="Phobius"/>
    </source>
</evidence>
<evidence type="ECO:0000256" key="1">
    <source>
        <dbReference type="ARBA" id="ARBA00004141"/>
    </source>
</evidence>
<keyword evidence="9" id="KW-1185">Reference proteome</keyword>
<evidence type="ECO:0000256" key="3">
    <source>
        <dbReference type="ARBA" id="ARBA00022989"/>
    </source>
</evidence>
<evidence type="ECO:0000256" key="4">
    <source>
        <dbReference type="ARBA" id="ARBA00023136"/>
    </source>
</evidence>
<dbReference type="Proteomes" id="UP000235371">
    <property type="component" value="Unassembled WGS sequence"/>
</dbReference>
<feature type="transmembrane region" description="Helical" evidence="5">
    <location>
        <begin position="294"/>
        <end position="314"/>
    </location>
</feature>
<dbReference type="InterPro" id="IPR036259">
    <property type="entry name" value="MFS_trans_sf"/>
</dbReference>